<evidence type="ECO:0000256" key="1">
    <source>
        <dbReference type="SAM" id="MobiDB-lite"/>
    </source>
</evidence>
<feature type="compositionally biased region" description="Acidic residues" evidence="1">
    <location>
        <begin position="26"/>
        <end position="43"/>
    </location>
</feature>
<accession>A0A8S9IPL9</accession>
<organism evidence="2">
    <name type="scientific">Brassica cretica</name>
    <name type="common">Mustard</name>
    <dbReference type="NCBI Taxonomy" id="69181"/>
    <lineage>
        <taxon>Eukaryota</taxon>
        <taxon>Viridiplantae</taxon>
        <taxon>Streptophyta</taxon>
        <taxon>Embryophyta</taxon>
        <taxon>Tracheophyta</taxon>
        <taxon>Spermatophyta</taxon>
        <taxon>Magnoliopsida</taxon>
        <taxon>eudicotyledons</taxon>
        <taxon>Gunneridae</taxon>
        <taxon>Pentapetalae</taxon>
        <taxon>rosids</taxon>
        <taxon>malvids</taxon>
        <taxon>Brassicales</taxon>
        <taxon>Brassicaceae</taxon>
        <taxon>Brassiceae</taxon>
        <taxon>Brassica</taxon>
    </lineage>
</organism>
<feature type="region of interest" description="Disordered" evidence="1">
    <location>
        <begin position="26"/>
        <end position="80"/>
    </location>
</feature>
<name>A0A8S9IPL9_BRACR</name>
<reference evidence="2" key="1">
    <citation type="submission" date="2019-12" db="EMBL/GenBank/DDBJ databases">
        <title>Genome sequencing and annotation of Brassica cretica.</title>
        <authorList>
            <person name="Studholme D.J."/>
            <person name="Sarris P.F."/>
        </authorList>
    </citation>
    <scope>NUCLEOTIDE SEQUENCE</scope>
    <source>
        <strain evidence="2">PFS-102/07</strain>
        <tissue evidence="2">Leaf</tissue>
    </source>
</reference>
<dbReference type="AlphaFoldDB" id="A0A8S9IPL9"/>
<evidence type="ECO:0000313" key="2">
    <source>
        <dbReference type="EMBL" id="KAF2570637.1"/>
    </source>
</evidence>
<gene>
    <name evidence="2" type="ORF">F2Q70_00002238</name>
</gene>
<protein>
    <submittedName>
        <fullName evidence="2">Uncharacterized protein</fullName>
    </submittedName>
</protein>
<proteinExistence type="predicted"/>
<dbReference type="EMBL" id="QGKY02001015">
    <property type="protein sequence ID" value="KAF2570637.1"/>
    <property type="molecule type" value="Genomic_DNA"/>
</dbReference>
<comment type="caution">
    <text evidence="2">The sequence shown here is derived from an EMBL/GenBank/DDBJ whole genome shotgun (WGS) entry which is preliminary data.</text>
</comment>
<feature type="compositionally biased region" description="Basic and acidic residues" evidence="1">
    <location>
        <begin position="51"/>
        <end position="63"/>
    </location>
</feature>
<sequence length="80" mass="8657">MAKSTTEVADIVVSPSWFSPLMGIEEEDEEVEGEEELDVEEGEITGAQGRPTKDVRVPSENKKSSANPGANRGDFCCFPP</sequence>